<feature type="transmembrane region" description="Helical" evidence="7">
    <location>
        <begin position="111"/>
        <end position="132"/>
    </location>
</feature>
<accession>A0ABP8EP64</accession>
<feature type="transmembrane region" description="Helical" evidence="7">
    <location>
        <begin position="45"/>
        <end position="68"/>
    </location>
</feature>
<dbReference type="Proteomes" id="UP001499841">
    <property type="component" value="Unassembled WGS sequence"/>
</dbReference>
<dbReference type="RefSeq" id="WP_345036343.1">
    <property type="nucleotide sequence ID" value="NZ_BAABBA010000001.1"/>
</dbReference>
<evidence type="ECO:0000256" key="4">
    <source>
        <dbReference type="ARBA" id="ARBA00022989"/>
    </source>
</evidence>
<evidence type="ECO:0000256" key="1">
    <source>
        <dbReference type="ARBA" id="ARBA00004651"/>
    </source>
</evidence>
<organism evidence="8 9">
    <name type="scientific">Georgenia daeguensis</name>
    <dbReference type="NCBI Taxonomy" id="908355"/>
    <lineage>
        <taxon>Bacteria</taxon>
        <taxon>Bacillati</taxon>
        <taxon>Actinomycetota</taxon>
        <taxon>Actinomycetes</taxon>
        <taxon>Micrococcales</taxon>
        <taxon>Bogoriellaceae</taxon>
        <taxon>Georgenia</taxon>
    </lineage>
</organism>
<keyword evidence="4 7" id="KW-1133">Transmembrane helix</keyword>
<comment type="subcellular location">
    <subcellularLocation>
        <location evidence="1">Cell membrane</location>
        <topology evidence="1">Multi-pass membrane protein</topology>
    </subcellularLocation>
</comment>
<protein>
    <submittedName>
        <fullName evidence="8">YihY/virulence factor BrkB family protein</fullName>
    </submittedName>
</protein>
<feature type="transmembrane region" description="Helical" evidence="7">
    <location>
        <begin position="194"/>
        <end position="217"/>
    </location>
</feature>
<dbReference type="Pfam" id="PF03631">
    <property type="entry name" value="Virul_fac_BrkB"/>
    <property type="match status" value="1"/>
</dbReference>
<comment type="caution">
    <text evidence="8">The sequence shown here is derived from an EMBL/GenBank/DDBJ whole genome shotgun (WGS) entry which is preliminary data.</text>
</comment>
<evidence type="ECO:0000256" key="5">
    <source>
        <dbReference type="ARBA" id="ARBA00023136"/>
    </source>
</evidence>
<gene>
    <name evidence="8" type="ORF">GCM10022262_00630</name>
</gene>
<feature type="region of interest" description="Disordered" evidence="6">
    <location>
        <begin position="305"/>
        <end position="374"/>
    </location>
</feature>
<feature type="transmembrane region" description="Helical" evidence="7">
    <location>
        <begin position="264"/>
        <end position="288"/>
    </location>
</feature>
<evidence type="ECO:0000256" key="7">
    <source>
        <dbReference type="SAM" id="Phobius"/>
    </source>
</evidence>
<feature type="transmembrane region" description="Helical" evidence="7">
    <location>
        <begin position="229"/>
        <end position="252"/>
    </location>
</feature>
<sequence>MSSKSTVDADHPAKPDSLGDIRKPSWGYVLRRTLREFLDDQCTDLAAALTYYAILSLFPALIALASLLSLVGQGQSTQTIIDMASEFVPEESMDRLRPAIENVTTVPGAGWGLFLGLLVALWTASNYVNAFSRAMNRMYEVPEGRPMWKLRPVMYLLTLAMLILVAMAAVILVVSGPVAEAIGGLIGLGDQALLVWGIAKWPVLLLIVVVTIALLYYVTPNVKMPKFRWVSPGALIAILVAALAALALGLYVSSAGGESYSETYGALAGVIIFLLLLWILNLALLFGAEFDAELERGRELQAGIPAEESVQLPPRDTKASDKKAKQAKEDIEKGRALRESRGRTQDLGETSAGAEDGSPRRDRSSRRRHDDETS</sequence>
<dbReference type="PANTHER" id="PTHR30213:SF0">
    <property type="entry name" value="UPF0761 MEMBRANE PROTEIN YIHY"/>
    <property type="match status" value="1"/>
</dbReference>
<dbReference type="InterPro" id="IPR017039">
    <property type="entry name" value="Virul_fac_BrkB"/>
</dbReference>
<reference evidence="9" key="1">
    <citation type="journal article" date="2019" name="Int. J. Syst. Evol. Microbiol.">
        <title>The Global Catalogue of Microorganisms (GCM) 10K type strain sequencing project: providing services to taxonomists for standard genome sequencing and annotation.</title>
        <authorList>
            <consortium name="The Broad Institute Genomics Platform"/>
            <consortium name="The Broad Institute Genome Sequencing Center for Infectious Disease"/>
            <person name="Wu L."/>
            <person name="Ma J."/>
        </authorList>
    </citation>
    <scope>NUCLEOTIDE SEQUENCE [LARGE SCALE GENOMIC DNA]</scope>
    <source>
        <strain evidence="9">JCM 17459</strain>
    </source>
</reference>
<keyword evidence="2" id="KW-1003">Cell membrane</keyword>
<evidence type="ECO:0000256" key="3">
    <source>
        <dbReference type="ARBA" id="ARBA00022692"/>
    </source>
</evidence>
<evidence type="ECO:0000256" key="2">
    <source>
        <dbReference type="ARBA" id="ARBA00022475"/>
    </source>
</evidence>
<proteinExistence type="predicted"/>
<evidence type="ECO:0000313" key="8">
    <source>
        <dbReference type="EMBL" id="GAA4285704.1"/>
    </source>
</evidence>
<feature type="transmembrane region" description="Helical" evidence="7">
    <location>
        <begin position="153"/>
        <end position="174"/>
    </location>
</feature>
<feature type="compositionally biased region" description="Basic and acidic residues" evidence="6">
    <location>
        <begin position="357"/>
        <end position="374"/>
    </location>
</feature>
<feature type="compositionally biased region" description="Basic and acidic residues" evidence="6">
    <location>
        <begin position="315"/>
        <end position="346"/>
    </location>
</feature>
<evidence type="ECO:0000256" key="6">
    <source>
        <dbReference type="SAM" id="MobiDB-lite"/>
    </source>
</evidence>
<dbReference type="PANTHER" id="PTHR30213">
    <property type="entry name" value="INNER MEMBRANE PROTEIN YHJD"/>
    <property type="match status" value="1"/>
</dbReference>
<evidence type="ECO:0000313" key="9">
    <source>
        <dbReference type="Proteomes" id="UP001499841"/>
    </source>
</evidence>
<keyword evidence="9" id="KW-1185">Reference proteome</keyword>
<keyword evidence="3 7" id="KW-0812">Transmembrane</keyword>
<name>A0ABP8EP64_9MICO</name>
<dbReference type="EMBL" id="BAABBA010000001">
    <property type="protein sequence ID" value="GAA4285704.1"/>
    <property type="molecule type" value="Genomic_DNA"/>
</dbReference>
<keyword evidence="5 7" id="KW-0472">Membrane</keyword>
<dbReference type="NCBIfam" id="TIGR00765">
    <property type="entry name" value="yihY_not_rbn"/>
    <property type="match status" value="1"/>
</dbReference>